<dbReference type="GO" id="GO:0008270">
    <property type="term" value="F:zinc ion binding"/>
    <property type="evidence" value="ECO:0007669"/>
    <property type="project" value="UniProtKB-KW"/>
</dbReference>
<keyword evidence="3 9" id="KW-0862">Zinc</keyword>
<gene>
    <name evidence="12" type="ORF">ACJIZ3_022639</name>
</gene>
<keyword evidence="1 9" id="KW-0479">Metal-binding</keyword>
<feature type="region of interest" description="Disordered" evidence="10">
    <location>
        <begin position="83"/>
        <end position="104"/>
    </location>
</feature>
<proteinExistence type="predicted"/>
<dbReference type="PANTHER" id="PTHR31992">
    <property type="entry name" value="DOF ZINC FINGER PROTEIN DOF1.4-RELATED"/>
    <property type="match status" value="1"/>
</dbReference>
<accession>A0ABD3TP46</accession>
<dbReference type="Pfam" id="PF02701">
    <property type="entry name" value="Zn_ribbon_Dof"/>
    <property type="match status" value="1"/>
</dbReference>
<protein>
    <recommendedName>
        <fullName evidence="9">Dof zinc finger protein</fullName>
    </recommendedName>
</protein>
<keyword evidence="13" id="KW-1185">Reference proteome</keyword>
<keyword evidence="4 9" id="KW-0805">Transcription regulation</keyword>
<evidence type="ECO:0000256" key="6">
    <source>
        <dbReference type="ARBA" id="ARBA00023163"/>
    </source>
</evidence>
<evidence type="ECO:0000256" key="2">
    <source>
        <dbReference type="ARBA" id="ARBA00022771"/>
    </source>
</evidence>
<evidence type="ECO:0000256" key="9">
    <source>
        <dbReference type="RuleBase" id="RU369094"/>
    </source>
</evidence>
<evidence type="ECO:0000259" key="11">
    <source>
        <dbReference type="PROSITE" id="PS50884"/>
    </source>
</evidence>
<dbReference type="InterPro" id="IPR003851">
    <property type="entry name" value="Znf_Dof"/>
</dbReference>
<evidence type="ECO:0000313" key="12">
    <source>
        <dbReference type="EMBL" id="KAL3838048.1"/>
    </source>
</evidence>
<dbReference type="AlphaFoldDB" id="A0ABD3TP46"/>
<dbReference type="InterPro" id="IPR045174">
    <property type="entry name" value="Dof"/>
</dbReference>
<evidence type="ECO:0000256" key="1">
    <source>
        <dbReference type="ARBA" id="ARBA00022723"/>
    </source>
</evidence>
<reference evidence="12 13" key="1">
    <citation type="submission" date="2024-12" db="EMBL/GenBank/DDBJ databases">
        <title>The unique morphological basis and parallel evolutionary history of personate flowers in Penstemon.</title>
        <authorList>
            <person name="Depatie T.H."/>
            <person name="Wessinger C.A."/>
        </authorList>
    </citation>
    <scope>NUCLEOTIDE SEQUENCE [LARGE SCALE GENOMIC DNA]</scope>
    <source>
        <strain evidence="12">WTNN_2</strain>
        <tissue evidence="12">Leaf</tissue>
    </source>
</reference>
<evidence type="ECO:0000256" key="3">
    <source>
        <dbReference type="ARBA" id="ARBA00022833"/>
    </source>
</evidence>
<comment type="function">
    <text evidence="9">Transcription factor that binds specifically to a 5'-AA[AG]G-3' consensus core sequence.</text>
</comment>
<sequence length="260" mass="28909">MDSTQWPQDIGNVKQVENSVAAVGGQEKKPRPEKQEALNCPRCNSTNTKFCYYNNYSLTQPRYFCKTCRRYWTAGGSLRTVPVGGGSRKNKRTSSSSISSNFESSSKKATIPDLKYPQKISTQNPKFHQGQDLNLAYNGISEFVVQNPNAQLGLMNSFMSIPVSDSYSSGFSLNDQFKLPSLSFSLDLENGYENNLQGVVQDNTTTTTNNNNNSTNTSRFVFPFEELKPAVTTNESFDQQNKGQGELNGYWNGMLAGGSW</sequence>
<comment type="subcellular location">
    <subcellularLocation>
        <location evidence="8 9">Nucleus</location>
    </subcellularLocation>
</comment>
<feature type="region of interest" description="Disordered" evidence="10">
    <location>
        <begin position="1"/>
        <end position="37"/>
    </location>
</feature>
<dbReference type="PROSITE" id="PS01361">
    <property type="entry name" value="ZF_DOF_1"/>
    <property type="match status" value="1"/>
</dbReference>
<dbReference type="GO" id="GO:0003700">
    <property type="term" value="F:DNA-binding transcription factor activity"/>
    <property type="evidence" value="ECO:0007669"/>
    <property type="project" value="UniProtKB-UniRule"/>
</dbReference>
<evidence type="ECO:0000256" key="8">
    <source>
        <dbReference type="PROSITE-ProRule" id="PRU00071"/>
    </source>
</evidence>
<dbReference type="Proteomes" id="UP001634393">
    <property type="component" value="Unassembled WGS sequence"/>
</dbReference>
<evidence type="ECO:0000256" key="10">
    <source>
        <dbReference type="SAM" id="MobiDB-lite"/>
    </source>
</evidence>
<evidence type="ECO:0000256" key="5">
    <source>
        <dbReference type="ARBA" id="ARBA00023125"/>
    </source>
</evidence>
<keyword evidence="7 8" id="KW-0539">Nucleus</keyword>
<evidence type="ECO:0000256" key="4">
    <source>
        <dbReference type="ARBA" id="ARBA00023015"/>
    </source>
</evidence>
<evidence type="ECO:0000313" key="13">
    <source>
        <dbReference type="Proteomes" id="UP001634393"/>
    </source>
</evidence>
<feature type="compositionally biased region" description="Basic and acidic residues" evidence="10">
    <location>
        <begin position="26"/>
        <end position="36"/>
    </location>
</feature>
<keyword evidence="2 8" id="KW-0863">Zinc-finger</keyword>
<dbReference type="GO" id="GO:0003677">
    <property type="term" value="F:DNA binding"/>
    <property type="evidence" value="ECO:0007669"/>
    <property type="project" value="UniProtKB-UniRule"/>
</dbReference>
<comment type="caution">
    <text evidence="12">The sequence shown here is derived from an EMBL/GenBank/DDBJ whole genome shotgun (WGS) entry which is preliminary data.</text>
</comment>
<keyword evidence="6 9" id="KW-0804">Transcription</keyword>
<dbReference type="EMBL" id="JBJXBP010000003">
    <property type="protein sequence ID" value="KAL3838048.1"/>
    <property type="molecule type" value="Genomic_DNA"/>
</dbReference>
<feature type="compositionally biased region" description="Low complexity" evidence="10">
    <location>
        <begin position="93"/>
        <end position="104"/>
    </location>
</feature>
<name>A0ABD3TP46_9LAMI</name>
<keyword evidence="5 8" id="KW-0238">DNA-binding</keyword>
<feature type="domain" description="Dof-type" evidence="11">
    <location>
        <begin position="38"/>
        <end position="92"/>
    </location>
</feature>
<evidence type="ECO:0000256" key="7">
    <source>
        <dbReference type="ARBA" id="ARBA00023242"/>
    </source>
</evidence>
<dbReference type="GO" id="GO:0005634">
    <property type="term" value="C:nucleus"/>
    <property type="evidence" value="ECO:0007669"/>
    <property type="project" value="UniProtKB-SubCell"/>
</dbReference>
<dbReference type="PROSITE" id="PS50884">
    <property type="entry name" value="ZF_DOF_2"/>
    <property type="match status" value="1"/>
</dbReference>
<organism evidence="12 13">
    <name type="scientific">Penstemon smallii</name>
    <dbReference type="NCBI Taxonomy" id="265156"/>
    <lineage>
        <taxon>Eukaryota</taxon>
        <taxon>Viridiplantae</taxon>
        <taxon>Streptophyta</taxon>
        <taxon>Embryophyta</taxon>
        <taxon>Tracheophyta</taxon>
        <taxon>Spermatophyta</taxon>
        <taxon>Magnoliopsida</taxon>
        <taxon>eudicotyledons</taxon>
        <taxon>Gunneridae</taxon>
        <taxon>Pentapetalae</taxon>
        <taxon>asterids</taxon>
        <taxon>lamiids</taxon>
        <taxon>Lamiales</taxon>
        <taxon>Plantaginaceae</taxon>
        <taxon>Cheloneae</taxon>
        <taxon>Penstemon</taxon>
    </lineage>
</organism>
<dbReference type="PANTHER" id="PTHR31992:SF316">
    <property type="entry name" value="DOF ZINC FINGER PROTEIN DOF1.2"/>
    <property type="match status" value="1"/>
</dbReference>